<evidence type="ECO:0000259" key="8">
    <source>
        <dbReference type="PROSITE" id="PS50042"/>
    </source>
</evidence>
<keyword evidence="2" id="KW-0597">Phosphoprotein</keyword>
<evidence type="ECO:0000256" key="3">
    <source>
        <dbReference type="ARBA" id="ARBA00022566"/>
    </source>
</evidence>
<dbReference type="SMART" id="SM00100">
    <property type="entry name" value="cNMP"/>
    <property type="match status" value="2"/>
</dbReference>
<evidence type="ECO:0000256" key="7">
    <source>
        <dbReference type="SAM" id="MobiDB-lite"/>
    </source>
</evidence>
<dbReference type="Pfam" id="PF00027">
    <property type="entry name" value="cNMP_binding"/>
    <property type="match status" value="2"/>
</dbReference>
<dbReference type="InterPro" id="IPR012198">
    <property type="entry name" value="cAMP_dep_PK_reg_su"/>
</dbReference>
<comment type="similarity">
    <text evidence="1">Belongs to the cAMP-dependent kinase regulatory chain family.</text>
</comment>
<evidence type="ECO:0000256" key="2">
    <source>
        <dbReference type="ARBA" id="ARBA00022553"/>
    </source>
</evidence>
<dbReference type="Proteomes" id="UP001281761">
    <property type="component" value="Unassembled WGS sequence"/>
</dbReference>
<organism evidence="9 10">
    <name type="scientific">Blattamonas nauphoetae</name>
    <dbReference type="NCBI Taxonomy" id="2049346"/>
    <lineage>
        <taxon>Eukaryota</taxon>
        <taxon>Metamonada</taxon>
        <taxon>Preaxostyla</taxon>
        <taxon>Oxymonadida</taxon>
        <taxon>Blattamonas</taxon>
    </lineage>
</organism>
<evidence type="ECO:0000256" key="1">
    <source>
        <dbReference type="ARBA" id="ARBA00005753"/>
    </source>
</evidence>
<dbReference type="CDD" id="cd00038">
    <property type="entry name" value="CAP_ED"/>
    <property type="match status" value="2"/>
</dbReference>
<evidence type="ECO:0000256" key="6">
    <source>
        <dbReference type="ARBA" id="ARBA00023149"/>
    </source>
</evidence>
<feature type="domain" description="Cyclic nucleotide-binding" evidence="8">
    <location>
        <begin position="76"/>
        <end position="195"/>
    </location>
</feature>
<dbReference type="InterPro" id="IPR018490">
    <property type="entry name" value="cNMP-bd_dom_sf"/>
</dbReference>
<dbReference type="InterPro" id="IPR014710">
    <property type="entry name" value="RmlC-like_jellyroll"/>
</dbReference>
<dbReference type="PIRSF" id="PIRSF000548">
    <property type="entry name" value="PK_regulatory"/>
    <property type="match status" value="1"/>
</dbReference>
<keyword evidence="5" id="KW-0547">Nucleotide-binding</keyword>
<reference evidence="9 10" key="1">
    <citation type="journal article" date="2022" name="bioRxiv">
        <title>Genomics of Preaxostyla Flagellates Illuminates Evolutionary Transitions and the Path Towards Mitochondrial Loss.</title>
        <authorList>
            <person name="Novak L.V.F."/>
            <person name="Treitli S.C."/>
            <person name="Pyrih J."/>
            <person name="Halakuc P."/>
            <person name="Pipaliya S.V."/>
            <person name="Vacek V."/>
            <person name="Brzon O."/>
            <person name="Soukal P."/>
            <person name="Eme L."/>
            <person name="Dacks J.B."/>
            <person name="Karnkowska A."/>
            <person name="Elias M."/>
            <person name="Hampl V."/>
        </authorList>
    </citation>
    <scope>NUCLEOTIDE SEQUENCE [LARGE SCALE GENOMIC DNA]</scope>
    <source>
        <strain evidence="9">NAU3</strain>
        <tissue evidence="9">Gut</tissue>
    </source>
</reference>
<evidence type="ECO:0000313" key="10">
    <source>
        <dbReference type="Proteomes" id="UP001281761"/>
    </source>
</evidence>
<name>A0ABQ9WYX6_9EUKA</name>
<dbReference type="Gene3D" id="2.60.120.10">
    <property type="entry name" value="Jelly Rolls"/>
    <property type="match status" value="2"/>
</dbReference>
<feature type="domain" description="Cyclic nucleotide-binding" evidence="8">
    <location>
        <begin position="198"/>
        <end position="318"/>
    </location>
</feature>
<dbReference type="PANTHER" id="PTHR11635:SF152">
    <property type="entry name" value="CAMP-DEPENDENT PROTEIN KINASE TYPE I REGULATORY SUBUNIT-RELATED"/>
    <property type="match status" value="1"/>
</dbReference>
<dbReference type="SUPFAM" id="SSF51206">
    <property type="entry name" value="cAMP-binding domain-like"/>
    <property type="match status" value="2"/>
</dbReference>
<comment type="caution">
    <text evidence="9">The sequence shown here is derived from an EMBL/GenBank/DDBJ whole genome shotgun (WGS) entry which is preliminary data.</text>
</comment>
<accession>A0ABQ9WYX6</accession>
<dbReference type="InterPro" id="IPR000595">
    <property type="entry name" value="cNMP-bd_dom"/>
</dbReference>
<dbReference type="PROSITE" id="PS00888">
    <property type="entry name" value="CNMP_BINDING_1"/>
    <property type="match status" value="2"/>
</dbReference>
<gene>
    <name evidence="9" type="ORF">BLNAU_20539</name>
</gene>
<keyword evidence="10" id="KW-1185">Reference proteome</keyword>
<sequence>MSSSPQSASPLPHDDDDHDVGEEMPRMPSKPYSTQRRRNVVSTASTTIDMSKPIPVFQKSDSDYKSLRETLDKNYLFATLDNSQKDAIAKTMEPKEFQKDAVLIKQGDEGDFFYILVEGECDVHITKDGNTIKVATLRPGDGFGEIALMHNCPRTATIITPSGCKTWALDRNTYKQVMMTTVLTKRKRFQDMISKVPLFDKLTSLERHTVCDALQELSVSAGHVVVKQGDKGDTFYIIENGEVEITKSVDGAPAQKIGTLTAPQYFGEIALYDAEESKRQATCTAITDCHFLTLPQKAFHRLLGPLKKDMEKRISEYK</sequence>
<evidence type="ECO:0000256" key="5">
    <source>
        <dbReference type="ARBA" id="ARBA00022741"/>
    </source>
</evidence>
<evidence type="ECO:0000256" key="4">
    <source>
        <dbReference type="ARBA" id="ARBA00022737"/>
    </source>
</evidence>
<proteinExistence type="inferred from homology"/>
<keyword evidence="6" id="KW-0114">cAMP</keyword>
<dbReference type="InterPro" id="IPR050503">
    <property type="entry name" value="cAMP-dep_PK_reg_su-like"/>
</dbReference>
<protein>
    <submittedName>
        <fullName evidence="9">cAMP-dependent protein kinase regulatory subunit</fullName>
    </submittedName>
</protein>
<keyword evidence="4" id="KW-0677">Repeat</keyword>
<keyword evidence="3" id="KW-0116">cAMP-binding</keyword>
<dbReference type="InterPro" id="IPR018488">
    <property type="entry name" value="cNMP-bd_CS"/>
</dbReference>
<dbReference type="PROSITE" id="PS50042">
    <property type="entry name" value="CNMP_BINDING_3"/>
    <property type="match status" value="2"/>
</dbReference>
<dbReference type="PROSITE" id="PS00889">
    <property type="entry name" value="CNMP_BINDING_2"/>
    <property type="match status" value="1"/>
</dbReference>
<dbReference type="EMBL" id="JARBJD010000294">
    <property type="protein sequence ID" value="KAK2944533.1"/>
    <property type="molecule type" value="Genomic_DNA"/>
</dbReference>
<feature type="region of interest" description="Disordered" evidence="7">
    <location>
        <begin position="1"/>
        <end position="45"/>
    </location>
</feature>
<dbReference type="PRINTS" id="PR00103">
    <property type="entry name" value="CAMPKINASE"/>
</dbReference>
<dbReference type="PANTHER" id="PTHR11635">
    <property type="entry name" value="CAMP-DEPENDENT PROTEIN KINASE REGULATORY CHAIN"/>
    <property type="match status" value="1"/>
</dbReference>
<evidence type="ECO:0000313" key="9">
    <source>
        <dbReference type="EMBL" id="KAK2944533.1"/>
    </source>
</evidence>